<dbReference type="PANTHER" id="PTHR24094:SF15">
    <property type="entry name" value="AMP-DEPENDENT SYNTHETASE_LIGASE DOMAIN-CONTAINING PROTEIN-RELATED"/>
    <property type="match status" value="1"/>
</dbReference>
<evidence type="ECO:0000256" key="2">
    <source>
        <dbReference type="SAM" id="Phobius"/>
    </source>
</evidence>
<evidence type="ECO:0000313" key="5">
    <source>
        <dbReference type="Proteomes" id="UP000287609"/>
    </source>
</evidence>
<proteinExistence type="predicted"/>
<dbReference type="PANTHER" id="PTHR24094">
    <property type="entry name" value="SECRETED PROTEIN"/>
    <property type="match status" value="1"/>
</dbReference>
<protein>
    <submittedName>
        <fullName evidence="4">Deoxyribonuclease</fullName>
    </submittedName>
</protein>
<evidence type="ECO:0000256" key="1">
    <source>
        <dbReference type="SAM" id="MobiDB-lite"/>
    </source>
</evidence>
<name>A0A430FRL3_9BIFI</name>
<accession>A0A430FRL3</accession>
<reference evidence="4 5" key="1">
    <citation type="submission" date="2018-09" db="EMBL/GenBank/DDBJ databases">
        <title>Characterization of the phylogenetic diversity of five novel species belonging to the genus Bifidobacterium.</title>
        <authorList>
            <person name="Lugli G.A."/>
            <person name="Duranti S."/>
            <person name="Milani C."/>
        </authorList>
    </citation>
    <scope>NUCLEOTIDE SEQUENCE [LARGE SCALE GENOMIC DNA]</scope>
    <source>
        <strain evidence="4 5">2036B</strain>
    </source>
</reference>
<dbReference type="InterPro" id="IPR011089">
    <property type="entry name" value="GmrSD_C"/>
</dbReference>
<feature type="region of interest" description="Disordered" evidence="1">
    <location>
        <begin position="34"/>
        <end position="53"/>
    </location>
</feature>
<evidence type="ECO:0000313" key="4">
    <source>
        <dbReference type="EMBL" id="RSX55516.1"/>
    </source>
</evidence>
<keyword evidence="2" id="KW-1133">Transmembrane helix</keyword>
<dbReference type="EMBL" id="QXGM01000001">
    <property type="protein sequence ID" value="RSX55516.1"/>
    <property type="molecule type" value="Genomic_DNA"/>
</dbReference>
<organism evidence="4 5">
    <name type="scientific">Bifidobacterium dolichotidis</name>
    <dbReference type="NCBI Taxonomy" id="2306976"/>
    <lineage>
        <taxon>Bacteria</taxon>
        <taxon>Bacillati</taxon>
        <taxon>Actinomycetota</taxon>
        <taxon>Actinomycetes</taxon>
        <taxon>Bifidobacteriales</taxon>
        <taxon>Bifidobacteriaceae</taxon>
        <taxon>Bifidobacterium</taxon>
    </lineage>
</organism>
<feature type="transmembrane region" description="Helical" evidence="2">
    <location>
        <begin position="63"/>
        <end position="81"/>
    </location>
</feature>
<dbReference type="AlphaFoldDB" id="A0A430FRL3"/>
<keyword evidence="5" id="KW-1185">Reference proteome</keyword>
<feature type="domain" description="GmrSD restriction endonucleases C-terminal" evidence="3">
    <location>
        <begin position="138"/>
        <end position="275"/>
    </location>
</feature>
<keyword evidence="2" id="KW-0472">Membrane</keyword>
<dbReference type="Proteomes" id="UP000287609">
    <property type="component" value="Unassembled WGS sequence"/>
</dbReference>
<dbReference type="Pfam" id="PF07510">
    <property type="entry name" value="GmrSD_C"/>
    <property type="match status" value="1"/>
</dbReference>
<sequence>MEFGAARGRSRPIRAKVLGKFVYFSKGISVAANRRSSRRSSGTSRKPRTLARGKRSDASIQRVLILLILAIVVGIIIGFALPHVNDDAARLTGRYTATGTAAETLEKLPVQDGGAVEGYDRELFGYRTTDDDGNGCDVRDDVLARDMTNVVFTKRGSCKVKSGDLQDPYTGQLIHFKRGKTTSSAVQIDHVVALENAWRSGASEWDASKRLQFGNDMYNLLAVDGPANQDKGSKSAAYWLPTNGEYRCDYVARQIGVKDKYGLSVTTPEKRAMLSILHGCPGQSIPADQ</sequence>
<evidence type="ECO:0000259" key="3">
    <source>
        <dbReference type="Pfam" id="PF07510"/>
    </source>
</evidence>
<comment type="caution">
    <text evidence="4">The sequence shown here is derived from an EMBL/GenBank/DDBJ whole genome shotgun (WGS) entry which is preliminary data.</text>
</comment>
<gene>
    <name evidence="4" type="ORF">D2E26_0079</name>
</gene>
<keyword evidence="2" id="KW-0812">Transmembrane</keyword>